<reference evidence="2 3" key="1">
    <citation type="journal article" date="2018" name="Nat. Ecol. Evol.">
        <title>Pezizomycetes genomes reveal the molecular basis of ectomycorrhizal truffle lifestyle.</title>
        <authorList>
            <person name="Murat C."/>
            <person name="Payen T."/>
            <person name="Noel B."/>
            <person name="Kuo A."/>
            <person name="Morin E."/>
            <person name="Chen J."/>
            <person name="Kohler A."/>
            <person name="Krizsan K."/>
            <person name="Balestrini R."/>
            <person name="Da Silva C."/>
            <person name="Montanini B."/>
            <person name="Hainaut M."/>
            <person name="Levati E."/>
            <person name="Barry K.W."/>
            <person name="Belfiori B."/>
            <person name="Cichocki N."/>
            <person name="Clum A."/>
            <person name="Dockter R.B."/>
            <person name="Fauchery L."/>
            <person name="Guy J."/>
            <person name="Iotti M."/>
            <person name="Le Tacon F."/>
            <person name="Lindquist E.A."/>
            <person name="Lipzen A."/>
            <person name="Malagnac F."/>
            <person name="Mello A."/>
            <person name="Molinier V."/>
            <person name="Miyauchi S."/>
            <person name="Poulain J."/>
            <person name="Riccioni C."/>
            <person name="Rubini A."/>
            <person name="Sitrit Y."/>
            <person name="Splivallo R."/>
            <person name="Traeger S."/>
            <person name="Wang M."/>
            <person name="Zifcakova L."/>
            <person name="Wipf D."/>
            <person name="Zambonelli A."/>
            <person name="Paolocci F."/>
            <person name="Nowrousian M."/>
            <person name="Ottonello S."/>
            <person name="Baldrian P."/>
            <person name="Spatafora J.W."/>
            <person name="Henrissat B."/>
            <person name="Nagy L.G."/>
            <person name="Aury J.M."/>
            <person name="Wincker P."/>
            <person name="Grigoriev I.V."/>
            <person name="Bonfante P."/>
            <person name="Martin F.M."/>
        </authorList>
    </citation>
    <scope>NUCLEOTIDE SEQUENCE [LARGE SCALE GENOMIC DNA]</scope>
    <source>
        <strain evidence="2 3">RN42</strain>
    </source>
</reference>
<sequence length="291" mass="33489">MTIATMTRPQISSRTVTDEMDIRPSRIECSKLQYKLDPHGPVRVRMGDHPPSLEIHLDLRKALALALDQAGQAYIREQELKAQKEAEAAKWRDHPRPSKSPSPTGRRRRSLTKRPKSPVPKPNPKPTEEFHAPDWEQMKEHLEQEQDNWDILNHNSGTWRSSSTALLTYPTTLESYDLRNVSDQLGISFQQLKWEIMSFPGLLVYEFDGRGNWCGFPALGVFLLRCRGLIHRIYGPGHPVGDVVMEGLNLIQDEFFIKLAWKREVESDVWFTATKVLVGWHSAIAAGYWYY</sequence>
<proteinExistence type="predicted"/>
<gene>
    <name evidence="2" type="ORF">BJ508DRAFT_13346</name>
</gene>
<name>A0A3N4IG37_ASCIM</name>
<feature type="region of interest" description="Disordered" evidence="1">
    <location>
        <begin position="85"/>
        <end position="130"/>
    </location>
</feature>
<accession>A0A3N4IG37</accession>
<evidence type="ECO:0000313" key="3">
    <source>
        <dbReference type="Proteomes" id="UP000275078"/>
    </source>
</evidence>
<dbReference type="AlphaFoldDB" id="A0A3N4IG37"/>
<organism evidence="2 3">
    <name type="scientific">Ascobolus immersus RN42</name>
    <dbReference type="NCBI Taxonomy" id="1160509"/>
    <lineage>
        <taxon>Eukaryota</taxon>
        <taxon>Fungi</taxon>
        <taxon>Dikarya</taxon>
        <taxon>Ascomycota</taxon>
        <taxon>Pezizomycotina</taxon>
        <taxon>Pezizomycetes</taxon>
        <taxon>Pezizales</taxon>
        <taxon>Ascobolaceae</taxon>
        <taxon>Ascobolus</taxon>
    </lineage>
</organism>
<evidence type="ECO:0000313" key="2">
    <source>
        <dbReference type="EMBL" id="RPA85123.1"/>
    </source>
</evidence>
<evidence type="ECO:0000256" key="1">
    <source>
        <dbReference type="SAM" id="MobiDB-lite"/>
    </source>
</evidence>
<feature type="compositionally biased region" description="Basic residues" evidence="1">
    <location>
        <begin position="105"/>
        <end position="116"/>
    </location>
</feature>
<protein>
    <submittedName>
        <fullName evidence="2">Uncharacterized protein</fullName>
    </submittedName>
</protein>
<feature type="compositionally biased region" description="Basic and acidic residues" evidence="1">
    <location>
        <begin position="85"/>
        <end position="96"/>
    </location>
</feature>
<dbReference type="EMBL" id="ML119655">
    <property type="protein sequence ID" value="RPA85123.1"/>
    <property type="molecule type" value="Genomic_DNA"/>
</dbReference>
<dbReference type="Proteomes" id="UP000275078">
    <property type="component" value="Unassembled WGS sequence"/>
</dbReference>
<keyword evidence="3" id="KW-1185">Reference proteome</keyword>